<dbReference type="InterPro" id="IPR013783">
    <property type="entry name" value="Ig-like_fold"/>
</dbReference>
<proteinExistence type="inferred from homology"/>
<evidence type="ECO:0000256" key="2">
    <source>
        <dbReference type="ARBA" id="ARBA00023319"/>
    </source>
</evidence>
<evidence type="ECO:0000313" key="9">
    <source>
        <dbReference type="Proteomes" id="UP001046870"/>
    </source>
</evidence>
<accession>A0A9D3SXV5</accession>
<dbReference type="SUPFAM" id="SSF54452">
    <property type="entry name" value="MHC antigen-recognition domain"/>
    <property type="match status" value="1"/>
</dbReference>
<dbReference type="AlphaFoldDB" id="A0A9D3SXV5"/>
<keyword evidence="6" id="KW-0732">Signal</keyword>
<dbReference type="Pfam" id="PF07654">
    <property type="entry name" value="C1-set"/>
    <property type="match status" value="1"/>
</dbReference>
<dbReference type="InterPro" id="IPR007110">
    <property type="entry name" value="Ig-like_dom"/>
</dbReference>
<keyword evidence="5" id="KW-0812">Transmembrane</keyword>
<dbReference type="GO" id="GO:0005615">
    <property type="term" value="C:extracellular space"/>
    <property type="evidence" value="ECO:0007669"/>
    <property type="project" value="TreeGrafter"/>
</dbReference>
<keyword evidence="9" id="KW-1185">Reference proteome</keyword>
<dbReference type="InterPro" id="IPR037055">
    <property type="entry name" value="MHC_I-like_Ag-recog_sf"/>
</dbReference>
<dbReference type="PROSITE" id="PS50835">
    <property type="entry name" value="IG_LIKE"/>
    <property type="match status" value="1"/>
</dbReference>
<dbReference type="InterPro" id="IPR003597">
    <property type="entry name" value="Ig_C1-set"/>
</dbReference>
<protein>
    <recommendedName>
        <fullName evidence="7">Ig-like domain-containing protein</fullName>
    </recommendedName>
</protein>
<keyword evidence="5" id="KW-1133">Transmembrane helix</keyword>
<dbReference type="InterPro" id="IPR050208">
    <property type="entry name" value="MHC_class-I_related"/>
</dbReference>
<dbReference type="SMART" id="SM00407">
    <property type="entry name" value="IGc1"/>
    <property type="match status" value="1"/>
</dbReference>
<dbReference type="PANTHER" id="PTHR16675:SF237">
    <property type="entry name" value="MHC CLASS I ANTIGEN TRANSCRIPT VARIANT 1-RELATED"/>
    <property type="match status" value="1"/>
</dbReference>
<evidence type="ECO:0000256" key="4">
    <source>
        <dbReference type="SAM" id="MobiDB-lite"/>
    </source>
</evidence>
<dbReference type="PANTHER" id="PTHR16675">
    <property type="entry name" value="MHC CLASS I-RELATED"/>
    <property type="match status" value="1"/>
</dbReference>
<feature type="signal peptide" evidence="6">
    <location>
        <begin position="1"/>
        <end position="24"/>
    </location>
</feature>
<sequence length="352" mass="39048">MYRYRVIIPIAVLLAICNIHITSAVTHSMKYIVTAVQGLDGFPEHTEVGMVDDQEFVFYNSKLKKVIPKTDWIEKNEGAAYWERETQRNIQTQQVFKSNVGIAMQRFNQTGGIHALQLMYGCELDEDGKTSGYYQFGYDGEDFLSLDKSTLTWTAANPQAVITKHKWESTGAAAQYWKGYLENTCIEWVQKYVGYGRQTLERKVRPEVSLYQKDSSAPVTCHATGFFPKGIVVSWQKDGEDLHGDVELGETVPNEDGTFQTRSTLTVSPADLKGHKYTCTVDHSSLEKKIIKPVTGPGSSLPIIIGVVVAVLVVVIAIAGFMLWKKKSKSGFVPANTSDDGSNSSNNTAPKA</sequence>
<keyword evidence="2" id="KW-0393">Immunoglobulin domain</keyword>
<comment type="similarity">
    <text evidence="3">Belongs to the MHC class I family.</text>
</comment>
<evidence type="ECO:0000256" key="1">
    <source>
        <dbReference type="ARBA" id="ARBA00023180"/>
    </source>
</evidence>
<keyword evidence="1" id="KW-0325">Glycoprotein</keyword>
<evidence type="ECO:0000256" key="5">
    <source>
        <dbReference type="SAM" id="Phobius"/>
    </source>
</evidence>
<dbReference type="SUPFAM" id="SSF48726">
    <property type="entry name" value="Immunoglobulin"/>
    <property type="match status" value="1"/>
</dbReference>
<dbReference type="Pfam" id="PF00129">
    <property type="entry name" value="MHC_I"/>
    <property type="match status" value="1"/>
</dbReference>
<dbReference type="GO" id="GO:0009897">
    <property type="term" value="C:external side of plasma membrane"/>
    <property type="evidence" value="ECO:0007669"/>
    <property type="project" value="TreeGrafter"/>
</dbReference>
<reference evidence="8" key="1">
    <citation type="submission" date="2021-01" db="EMBL/GenBank/DDBJ databases">
        <authorList>
            <person name="Zahm M."/>
            <person name="Roques C."/>
            <person name="Cabau C."/>
            <person name="Klopp C."/>
            <person name="Donnadieu C."/>
            <person name="Jouanno E."/>
            <person name="Lampietro C."/>
            <person name="Louis A."/>
            <person name="Herpin A."/>
            <person name="Echchiki A."/>
            <person name="Berthelot C."/>
            <person name="Parey E."/>
            <person name="Roest-Crollius H."/>
            <person name="Braasch I."/>
            <person name="Postlethwait J."/>
            <person name="Bobe J."/>
            <person name="Montfort J."/>
            <person name="Bouchez O."/>
            <person name="Begum T."/>
            <person name="Mejri S."/>
            <person name="Adams A."/>
            <person name="Chen W.-J."/>
            <person name="Guiguen Y."/>
        </authorList>
    </citation>
    <scope>NUCLEOTIDE SEQUENCE</scope>
    <source>
        <strain evidence="8">YG-15Mar2019-1</strain>
        <tissue evidence="8">Brain</tissue>
    </source>
</reference>
<dbReference type="InterPro" id="IPR036179">
    <property type="entry name" value="Ig-like_dom_sf"/>
</dbReference>
<evidence type="ECO:0000313" key="8">
    <source>
        <dbReference type="EMBL" id="KAG7457593.1"/>
    </source>
</evidence>
<dbReference type="InterPro" id="IPR003006">
    <property type="entry name" value="Ig/MHC_CS"/>
</dbReference>
<comment type="caution">
    <text evidence="8">The sequence shown here is derived from an EMBL/GenBank/DDBJ whole genome shotgun (WGS) entry which is preliminary data.</text>
</comment>
<dbReference type="PROSITE" id="PS00290">
    <property type="entry name" value="IG_MHC"/>
    <property type="match status" value="1"/>
</dbReference>
<dbReference type="FunFam" id="3.30.500.10:FF:000001">
    <property type="entry name" value="H-2 class I histocompatibility antigen, alpha chain"/>
    <property type="match status" value="1"/>
</dbReference>
<dbReference type="InterPro" id="IPR011161">
    <property type="entry name" value="MHC_I-like_Ag-recog"/>
</dbReference>
<evidence type="ECO:0000259" key="7">
    <source>
        <dbReference type="PROSITE" id="PS50835"/>
    </source>
</evidence>
<evidence type="ECO:0000256" key="6">
    <source>
        <dbReference type="SAM" id="SignalP"/>
    </source>
</evidence>
<dbReference type="Gene3D" id="2.60.40.10">
    <property type="entry name" value="Immunoglobulins"/>
    <property type="match status" value="1"/>
</dbReference>
<dbReference type="GO" id="GO:0006955">
    <property type="term" value="P:immune response"/>
    <property type="evidence" value="ECO:0007669"/>
    <property type="project" value="TreeGrafter"/>
</dbReference>
<gene>
    <name evidence="8" type="ORF">MATL_G00228850</name>
</gene>
<name>A0A9D3SXV5_MEGAT</name>
<dbReference type="InterPro" id="IPR001039">
    <property type="entry name" value="MHC_I_a_a1/a2"/>
</dbReference>
<dbReference type="InterPro" id="IPR011162">
    <property type="entry name" value="MHC_I/II-like_Ag-recog"/>
</dbReference>
<feature type="transmembrane region" description="Helical" evidence="5">
    <location>
        <begin position="301"/>
        <end position="324"/>
    </location>
</feature>
<dbReference type="OrthoDB" id="8936120at2759"/>
<feature type="domain" description="Ig-like" evidence="7">
    <location>
        <begin position="206"/>
        <end position="295"/>
    </location>
</feature>
<dbReference type="EMBL" id="JAFDVH010000021">
    <property type="protein sequence ID" value="KAG7457593.1"/>
    <property type="molecule type" value="Genomic_DNA"/>
</dbReference>
<dbReference type="PRINTS" id="PR01638">
    <property type="entry name" value="MHCCLASSI"/>
</dbReference>
<feature type="region of interest" description="Disordered" evidence="4">
    <location>
        <begin position="332"/>
        <end position="352"/>
    </location>
</feature>
<evidence type="ECO:0000256" key="3">
    <source>
        <dbReference type="RuleBase" id="RU004439"/>
    </source>
</evidence>
<dbReference type="Gene3D" id="3.30.500.10">
    <property type="entry name" value="MHC class I-like antigen recognition-like"/>
    <property type="match status" value="1"/>
</dbReference>
<feature type="compositionally biased region" description="Low complexity" evidence="4">
    <location>
        <begin position="336"/>
        <end position="352"/>
    </location>
</feature>
<organism evidence="8 9">
    <name type="scientific">Megalops atlanticus</name>
    <name type="common">Tarpon</name>
    <name type="synonym">Clupea gigantea</name>
    <dbReference type="NCBI Taxonomy" id="7932"/>
    <lineage>
        <taxon>Eukaryota</taxon>
        <taxon>Metazoa</taxon>
        <taxon>Chordata</taxon>
        <taxon>Craniata</taxon>
        <taxon>Vertebrata</taxon>
        <taxon>Euteleostomi</taxon>
        <taxon>Actinopterygii</taxon>
        <taxon>Neopterygii</taxon>
        <taxon>Teleostei</taxon>
        <taxon>Elopiformes</taxon>
        <taxon>Megalopidae</taxon>
        <taxon>Megalops</taxon>
    </lineage>
</organism>
<dbReference type="Proteomes" id="UP001046870">
    <property type="component" value="Chromosome 21"/>
</dbReference>
<feature type="chain" id="PRO_5039667447" description="Ig-like domain-containing protein" evidence="6">
    <location>
        <begin position="25"/>
        <end position="352"/>
    </location>
</feature>
<keyword evidence="5" id="KW-0472">Membrane</keyword>